<dbReference type="InterPro" id="IPR011629">
    <property type="entry name" value="CobW-like_C"/>
</dbReference>
<keyword evidence="3" id="KW-0143">Chaperone</keyword>
<dbReference type="Pfam" id="PF02492">
    <property type="entry name" value="cobW"/>
    <property type="match status" value="1"/>
</dbReference>
<proteinExistence type="inferred from homology"/>
<evidence type="ECO:0000259" key="8">
    <source>
        <dbReference type="Pfam" id="PF07683"/>
    </source>
</evidence>
<sequence>MTKVDLVVGFLGAGKTTLVNRMLADGLAGERPVIVENEFGDVAVDGDLIPEGEAQVRTLASGCICCTLRGSFLDCLDEVVGTLAPSRIVIEPTGLANLPDLLTIVRDASSRLPCRLNSVTSVVDASCVAEMLEFAGDFYASQVRDATLVALTHTAGLGAPELEGALRAVRSLTSCPVMDVDAAGGLEVLAASEAALEEAASLGTRGEKDAGEKDGAPRGSRGHDGCAHDAHGHDAHGHLHAPGGFGSFSFLPGRTFSEEDVDLLLEGLRRVRSGRVLRAKGFLARKDRCGLEHVELAAGGAGHECSAYRGDPKLVVIGRGLDGDELARIVGAEPEP</sequence>
<dbReference type="InterPro" id="IPR051316">
    <property type="entry name" value="Zinc-reg_GTPase_activator"/>
</dbReference>
<feature type="domain" description="CobW/HypB/UreG nucleotide-binding" evidence="7">
    <location>
        <begin position="6"/>
        <end position="152"/>
    </location>
</feature>
<evidence type="ECO:0000256" key="1">
    <source>
        <dbReference type="ARBA" id="ARBA00022741"/>
    </source>
</evidence>
<dbReference type="PANTHER" id="PTHR13748">
    <property type="entry name" value="COBW-RELATED"/>
    <property type="match status" value="1"/>
</dbReference>
<dbReference type="Pfam" id="PF07683">
    <property type="entry name" value="CobW_C"/>
    <property type="match status" value="1"/>
</dbReference>
<feature type="compositionally biased region" description="Basic and acidic residues" evidence="6">
    <location>
        <begin position="205"/>
        <end position="237"/>
    </location>
</feature>
<dbReference type="InterPro" id="IPR003495">
    <property type="entry name" value="CobW/HypB/UreG_nucleotide-bd"/>
</dbReference>
<dbReference type="Gene3D" id="3.30.1220.10">
    <property type="entry name" value="CobW-like, C-terminal domain"/>
    <property type="match status" value="1"/>
</dbReference>
<dbReference type="RefSeq" id="WP_330958984.1">
    <property type="nucleotide sequence ID" value="NZ_JAZGJQ010000016.1"/>
</dbReference>
<dbReference type="EMBL" id="JAZGJQ010000016">
    <property type="protein sequence ID" value="MEE6148216.1"/>
    <property type="molecule type" value="Genomic_DNA"/>
</dbReference>
<evidence type="ECO:0000256" key="5">
    <source>
        <dbReference type="ARBA" id="ARBA00049117"/>
    </source>
</evidence>
<dbReference type="InterPro" id="IPR036627">
    <property type="entry name" value="CobW-likC_sf"/>
</dbReference>
<evidence type="ECO:0000256" key="2">
    <source>
        <dbReference type="ARBA" id="ARBA00022801"/>
    </source>
</evidence>
<evidence type="ECO:0000256" key="3">
    <source>
        <dbReference type="ARBA" id="ARBA00023186"/>
    </source>
</evidence>
<feature type="region of interest" description="Disordered" evidence="6">
    <location>
        <begin position="200"/>
        <end position="238"/>
    </location>
</feature>
<keyword evidence="2" id="KW-0378">Hydrolase</keyword>
<dbReference type="PANTHER" id="PTHR13748:SF62">
    <property type="entry name" value="COBW DOMAIN-CONTAINING PROTEIN"/>
    <property type="match status" value="1"/>
</dbReference>
<gene>
    <name evidence="9" type="ORF">VXJ25_09525</name>
</gene>
<keyword evidence="1" id="KW-0547">Nucleotide-binding</keyword>
<dbReference type="Gene3D" id="3.40.50.300">
    <property type="entry name" value="P-loop containing nucleotide triphosphate hydrolases"/>
    <property type="match status" value="1"/>
</dbReference>
<dbReference type="SUPFAM" id="SSF90002">
    <property type="entry name" value="Hypothetical protein YjiA, C-terminal domain"/>
    <property type="match status" value="1"/>
</dbReference>
<protein>
    <submittedName>
        <fullName evidence="9">GTP-binding protein</fullName>
    </submittedName>
</protein>
<comment type="similarity">
    <text evidence="4">Belongs to the SIMIBI class G3E GTPase family. ZNG1 subfamily.</text>
</comment>
<comment type="caution">
    <text evidence="9">The sequence shown here is derived from an EMBL/GenBank/DDBJ whole genome shotgun (WGS) entry which is preliminary data.</text>
</comment>
<reference evidence="9 10" key="1">
    <citation type="submission" date="2024-01" db="EMBL/GenBank/DDBJ databases">
        <title>Description of Olsenella sp. nov., isolated from pig feces.</title>
        <authorList>
            <person name="Chang Y.-H."/>
        </authorList>
    </citation>
    <scope>NUCLEOTIDE SEQUENCE [LARGE SCALE GENOMIC DNA]</scope>
    <source>
        <strain evidence="9 10">YH-ols2223</strain>
    </source>
</reference>
<dbReference type="Proteomes" id="UP001332931">
    <property type="component" value="Unassembled WGS sequence"/>
</dbReference>
<accession>A0ABU7RCA7</accession>
<dbReference type="InterPro" id="IPR027417">
    <property type="entry name" value="P-loop_NTPase"/>
</dbReference>
<dbReference type="SUPFAM" id="SSF52540">
    <property type="entry name" value="P-loop containing nucleoside triphosphate hydrolases"/>
    <property type="match status" value="1"/>
</dbReference>
<evidence type="ECO:0000313" key="10">
    <source>
        <dbReference type="Proteomes" id="UP001332931"/>
    </source>
</evidence>
<evidence type="ECO:0000256" key="6">
    <source>
        <dbReference type="SAM" id="MobiDB-lite"/>
    </source>
</evidence>
<organism evidence="9 10">
    <name type="scientific">Olsenella absiana</name>
    <dbReference type="NCBI Taxonomy" id="3115222"/>
    <lineage>
        <taxon>Bacteria</taxon>
        <taxon>Bacillati</taxon>
        <taxon>Actinomycetota</taxon>
        <taxon>Coriobacteriia</taxon>
        <taxon>Coriobacteriales</taxon>
        <taxon>Atopobiaceae</taxon>
        <taxon>Olsenella</taxon>
    </lineage>
</organism>
<comment type="catalytic activity">
    <reaction evidence="5">
        <text>GTP + H2O = GDP + phosphate + H(+)</text>
        <dbReference type="Rhea" id="RHEA:19669"/>
        <dbReference type="ChEBI" id="CHEBI:15377"/>
        <dbReference type="ChEBI" id="CHEBI:15378"/>
        <dbReference type="ChEBI" id="CHEBI:37565"/>
        <dbReference type="ChEBI" id="CHEBI:43474"/>
        <dbReference type="ChEBI" id="CHEBI:58189"/>
    </reaction>
    <physiologicalReaction direction="left-to-right" evidence="5">
        <dbReference type="Rhea" id="RHEA:19670"/>
    </physiologicalReaction>
</comment>
<keyword evidence="10" id="KW-1185">Reference proteome</keyword>
<name>A0ABU7RCA7_9ACTN</name>
<evidence type="ECO:0000259" key="7">
    <source>
        <dbReference type="Pfam" id="PF02492"/>
    </source>
</evidence>
<evidence type="ECO:0000256" key="4">
    <source>
        <dbReference type="ARBA" id="ARBA00034320"/>
    </source>
</evidence>
<evidence type="ECO:0000313" key="9">
    <source>
        <dbReference type="EMBL" id="MEE6148216.1"/>
    </source>
</evidence>
<feature type="domain" description="CobW C-terminal" evidence="8">
    <location>
        <begin position="245"/>
        <end position="328"/>
    </location>
</feature>